<name>A0ABS9E3P8_9PROT</name>
<accession>A0ABS9E3P8</accession>
<dbReference type="Pfam" id="PF12762">
    <property type="entry name" value="DDE_Tnp_IS1595"/>
    <property type="match status" value="1"/>
</dbReference>
<dbReference type="EMBL" id="JAKGBZ010000156">
    <property type="protein sequence ID" value="MCF3949010.1"/>
    <property type="molecule type" value="Genomic_DNA"/>
</dbReference>
<organism evidence="2 3">
    <name type="scientific">Acidiphilium iwatense</name>
    <dbReference type="NCBI Taxonomy" id="768198"/>
    <lineage>
        <taxon>Bacteria</taxon>
        <taxon>Pseudomonadati</taxon>
        <taxon>Pseudomonadota</taxon>
        <taxon>Alphaproteobacteria</taxon>
        <taxon>Acetobacterales</taxon>
        <taxon>Acidocellaceae</taxon>
        <taxon>Acidiphilium</taxon>
    </lineage>
</organism>
<reference evidence="2 3" key="1">
    <citation type="submission" date="2022-01" db="EMBL/GenBank/DDBJ databases">
        <authorList>
            <person name="Won M."/>
            <person name="Kim S.-J."/>
            <person name="Kwon S.-W."/>
        </authorList>
    </citation>
    <scope>NUCLEOTIDE SEQUENCE [LARGE SCALE GENOMIC DNA]</scope>
    <source>
        <strain evidence="2 3">KCTC 23505</strain>
    </source>
</reference>
<protein>
    <submittedName>
        <fullName evidence="2">IS1595 family transposase</fullName>
    </submittedName>
</protein>
<sequence>MARNAVQFQRGLSEAEFDRLYGTEEQCRAMVISARWRDGFSCPVCGGRSHSEVKTRGLFQCTKCRRQTSPIAGTIFAATKLPLRTWFRAIYHLTQSKQGISSIELGRRLGVRQTTAWMLKHKLQQVMLERDARKRLTGRVEIDDAYLGGERSGGKRGRGAPGKTPFVAAVETTAEGKPVRLKLRRVAGFTGQAISRFALRSLDPSCAVVSDGLACFSHVSDAGCEHQAIRTGSGPASARNPTFKWVNTALGNIKSAIVGTYRAISSKHVPRYLAEFEYRFNRRYDLASMIPRLGWAAAQTPPMPYRLLKLAEVHG</sequence>
<dbReference type="RefSeq" id="WP_235706315.1">
    <property type="nucleotide sequence ID" value="NZ_JAKGBZ010000156.1"/>
</dbReference>
<proteinExistence type="predicted"/>
<gene>
    <name evidence="2" type="ORF">L2A60_20450</name>
</gene>
<dbReference type="InterPro" id="IPR024442">
    <property type="entry name" value="Transposase_Zn_ribbon"/>
</dbReference>
<feature type="domain" description="ISXO2-like transposase" evidence="1">
    <location>
        <begin position="135"/>
        <end position="281"/>
    </location>
</feature>
<dbReference type="Proteomes" id="UP001521209">
    <property type="component" value="Unassembled WGS sequence"/>
</dbReference>
<evidence type="ECO:0000259" key="1">
    <source>
        <dbReference type="SMART" id="SM01126"/>
    </source>
</evidence>
<dbReference type="NCBIfam" id="NF033547">
    <property type="entry name" value="transpos_IS1595"/>
    <property type="match status" value="1"/>
</dbReference>
<dbReference type="Pfam" id="PF12760">
    <property type="entry name" value="Zn_ribbon_IS1595"/>
    <property type="match status" value="1"/>
</dbReference>
<comment type="caution">
    <text evidence="2">The sequence shown here is derived from an EMBL/GenBank/DDBJ whole genome shotgun (WGS) entry which is preliminary data.</text>
</comment>
<dbReference type="InterPro" id="IPR024445">
    <property type="entry name" value="Tnp_ISXO2-like"/>
</dbReference>
<dbReference type="SMART" id="SM01126">
    <property type="entry name" value="DDE_Tnp_IS1595"/>
    <property type="match status" value="1"/>
</dbReference>
<evidence type="ECO:0000313" key="2">
    <source>
        <dbReference type="EMBL" id="MCF3949010.1"/>
    </source>
</evidence>
<keyword evidence="3" id="KW-1185">Reference proteome</keyword>
<evidence type="ECO:0000313" key="3">
    <source>
        <dbReference type="Proteomes" id="UP001521209"/>
    </source>
</evidence>